<dbReference type="Gene3D" id="1.25.40.20">
    <property type="entry name" value="Ankyrin repeat-containing domain"/>
    <property type="match status" value="2"/>
</dbReference>
<dbReference type="AlphaFoldDB" id="A0A485L936"/>
<dbReference type="EMBL" id="CAADRA010006079">
    <property type="protein sequence ID" value="VFT93981.1"/>
    <property type="molecule type" value="Genomic_DNA"/>
</dbReference>
<dbReference type="SMART" id="SM00248">
    <property type="entry name" value="ANK"/>
    <property type="match status" value="5"/>
</dbReference>
<organism evidence="3 4">
    <name type="scientific">Aphanomyces stellatus</name>
    <dbReference type="NCBI Taxonomy" id="120398"/>
    <lineage>
        <taxon>Eukaryota</taxon>
        <taxon>Sar</taxon>
        <taxon>Stramenopiles</taxon>
        <taxon>Oomycota</taxon>
        <taxon>Saprolegniomycetes</taxon>
        <taxon>Saprolegniales</taxon>
        <taxon>Verrucalvaceae</taxon>
        <taxon>Aphanomyces</taxon>
    </lineage>
</organism>
<keyword evidence="4" id="KW-1185">Reference proteome</keyword>
<name>A0A485L936_9STRA</name>
<reference evidence="3 4" key="1">
    <citation type="submission" date="2019-03" db="EMBL/GenBank/DDBJ databases">
        <authorList>
            <person name="Gaulin E."/>
            <person name="Dumas B."/>
        </authorList>
    </citation>
    <scope>NUCLEOTIDE SEQUENCE [LARGE SCALE GENOMIC DNA]</scope>
    <source>
        <strain evidence="3">CBS 568.67</strain>
    </source>
</reference>
<feature type="region of interest" description="Disordered" evidence="1">
    <location>
        <begin position="1"/>
        <end position="23"/>
    </location>
</feature>
<dbReference type="PANTHER" id="PTHR46586">
    <property type="entry name" value="ANKYRIN REPEAT-CONTAINING PROTEIN"/>
    <property type="match status" value="1"/>
</dbReference>
<accession>A0A485L936</accession>
<sequence>MANPRQVGTNPEHKTRAHSIPTLTTPNMATFSSAVMDMPSVAAIVLSFQHGVYFDVQPRFIEFAQNVQYEAAQGMYSGGYIIPGGFSHNTTIGGDYCGDESTRYLTQEELGLSAICERDARFPLHLAIYEGDLALTLRIITCRPELAFVDAIETAFVCLQYDIARALMDLRTSVPQLTTRYQDQHVGNPAAKIRWGTVPYVAYRGNLELLTLLREFKSSQWPTWAFENALRANACANAAYLYTHCPETHFEGMLDAAARAGILDMVHQMHADGFTCTTEAMDSAAAKGHFDIVEFLHTHRTEGCTAAAVTNAAAGGYLAVITYLTLHRHEGDISEALKQAVIHGHVDVVKFLLPFATTLAYCPSLDDAAINGHLAMVEYLDTLGAAIHCSEEAATTAAIHGYNDVVRFLIQHRTEGVSPNAAHRAFEEGHFVTAKYLVEEHGLTIGVLSPLDLHWYRFGTNTSFPEVVQFLCDQSVTWQTSWMDEACSMSDLTLVQALHTHSTVGCTGKAMDNAADQGSLAIVSFLATHRTEGCTVGAFHGAVRLKSPDVLLFLWHHYPHVFHESVYSSVTQDHMLHVMLDHKMGDPRCILLVLTDKTWHNERLFRIVLSRSLGPATPVENLITLATLQMQLVAAIPNGKAQPQLAIMTEEAIMDQVHTWGQSHLSKDPSEWTELDMAANSVLATKELSSWINIVIFQHYLHHDAVNHETELCAAVVNIQPKHIMADCLDMMQELGLGLLLARPKKDTAPPSEVIDEIDGIFDVADY</sequence>
<proteinExistence type="predicted"/>
<dbReference type="InterPro" id="IPR052050">
    <property type="entry name" value="SecEffector_AnkRepeat"/>
</dbReference>
<gene>
    <name evidence="3" type="primary">Aste57867_17224</name>
    <name evidence="2" type="ORF">As57867_017165</name>
    <name evidence="3" type="ORF">ASTE57867_17224</name>
</gene>
<evidence type="ECO:0000256" key="1">
    <source>
        <dbReference type="SAM" id="MobiDB-lite"/>
    </source>
</evidence>
<evidence type="ECO:0000313" key="4">
    <source>
        <dbReference type="Proteomes" id="UP000332933"/>
    </source>
</evidence>
<evidence type="ECO:0000313" key="3">
    <source>
        <dbReference type="EMBL" id="VFT93981.1"/>
    </source>
</evidence>
<reference evidence="2" key="2">
    <citation type="submission" date="2019-06" db="EMBL/GenBank/DDBJ databases">
        <title>Genomics analysis of Aphanomyces spp. identifies a new class of oomycete effector associated with host adaptation.</title>
        <authorList>
            <person name="Gaulin E."/>
        </authorList>
    </citation>
    <scope>NUCLEOTIDE SEQUENCE</scope>
    <source>
        <strain evidence="2">CBS 578.67</strain>
    </source>
</reference>
<evidence type="ECO:0000313" key="2">
    <source>
        <dbReference type="EMBL" id="KAF0691595.1"/>
    </source>
</evidence>
<protein>
    <submittedName>
        <fullName evidence="3">Aste57867_17224 protein</fullName>
    </submittedName>
</protein>
<dbReference type="Pfam" id="PF12796">
    <property type="entry name" value="Ank_2"/>
    <property type="match status" value="1"/>
</dbReference>
<dbReference type="InterPro" id="IPR036770">
    <property type="entry name" value="Ankyrin_rpt-contain_sf"/>
</dbReference>
<dbReference type="Proteomes" id="UP000332933">
    <property type="component" value="Unassembled WGS sequence"/>
</dbReference>
<dbReference type="SUPFAM" id="SSF48403">
    <property type="entry name" value="Ankyrin repeat"/>
    <property type="match status" value="1"/>
</dbReference>
<dbReference type="PANTHER" id="PTHR46586:SF3">
    <property type="entry name" value="ANKYRIN REPEAT-CONTAINING PROTEIN"/>
    <property type="match status" value="1"/>
</dbReference>
<dbReference type="EMBL" id="VJMH01006058">
    <property type="protein sequence ID" value="KAF0691595.1"/>
    <property type="molecule type" value="Genomic_DNA"/>
</dbReference>
<dbReference type="InterPro" id="IPR002110">
    <property type="entry name" value="Ankyrin_rpt"/>
</dbReference>